<evidence type="ECO:0000313" key="1">
    <source>
        <dbReference type="EMBL" id="PPK80818.1"/>
    </source>
</evidence>
<accession>A0A2S6HT24</accession>
<sequence length="208" mass="23032">MGLDIKPVTDPAFRAYGKIVTGYEISDLLEKMEHTPLPDDVTYVASVQELEALPVCKEMEKNLYGQMPIQVGFCNGHNKKLNAAEYHRNSEINIAATDLVLILGKQQDITPEYTYDSGNMEAFLIPKGTVVEVYATTLHYAPCHTEEGGFRCVVILPQGTNTDLSPLDKTVNKEDTLLFAKNKWLIGHEEGGLPEEAYIGITGENLTI</sequence>
<name>A0A2S6HT24_9FIRM</name>
<dbReference type="AlphaFoldDB" id="A0A2S6HT24"/>
<dbReference type="Pfam" id="PF16161">
    <property type="entry name" value="DUF4867"/>
    <property type="match status" value="1"/>
</dbReference>
<dbReference type="RefSeq" id="WP_104436814.1">
    <property type="nucleotide sequence ID" value="NZ_PTJA01000005.1"/>
</dbReference>
<dbReference type="InterPro" id="IPR032358">
    <property type="entry name" value="DUF4867"/>
</dbReference>
<proteinExistence type="predicted"/>
<comment type="caution">
    <text evidence="1">The sequence shown here is derived from an EMBL/GenBank/DDBJ whole genome shotgun (WGS) entry which is preliminary data.</text>
</comment>
<evidence type="ECO:0000313" key="2">
    <source>
        <dbReference type="Proteomes" id="UP000237749"/>
    </source>
</evidence>
<gene>
    <name evidence="1" type="ORF">BXY41_10533</name>
</gene>
<protein>
    <submittedName>
        <fullName evidence="1">Uncharacterized protein DUF4867</fullName>
    </submittedName>
</protein>
<reference evidence="1 2" key="1">
    <citation type="submission" date="2018-02" db="EMBL/GenBank/DDBJ databases">
        <title>Genomic Encyclopedia of Archaeal and Bacterial Type Strains, Phase II (KMG-II): from individual species to whole genera.</title>
        <authorList>
            <person name="Goeker M."/>
        </authorList>
    </citation>
    <scope>NUCLEOTIDE SEQUENCE [LARGE SCALE GENOMIC DNA]</scope>
    <source>
        <strain evidence="1 2">DSM 3808</strain>
    </source>
</reference>
<dbReference type="OrthoDB" id="358393at2"/>
<dbReference type="EMBL" id="PTJA01000005">
    <property type="protein sequence ID" value="PPK80818.1"/>
    <property type="molecule type" value="Genomic_DNA"/>
</dbReference>
<dbReference type="Proteomes" id="UP000237749">
    <property type="component" value="Unassembled WGS sequence"/>
</dbReference>
<keyword evidence="2" id="KW-1185">Reference proteome</keyword>
<organism evidence="1 2">
    <name type="scientific">Lacrimispora xylanisolvens</name>
    <dbReference type="NCBI Taxonomy" id="384636"/>
    <lineage>
        <taxon>Bacteria</taxon>
        <taxon>Bacillati</taxon>
        <taxon>Bacillota</taxon>
        <taxon>Clostridia</taxon>
        <taxon>Lachnospirales</taxon>
        <taxon>Lachnospiraceae</taxon>
        <taxon>Lacrimispora</taxon>
    </lineage>
</organism>